<proteinExistence type="predicted"/>
<dbReference type="AlphaFoldDB" id="A0A8W8P1Z3"/>
<dbReference type="Proteomes" id="UP000005408">
    <property type="component" value="Unassembled WGS sequence"/>
</dbReference>
<organism evidence="1 2">
    <name type="scientific">Magallana gigas</name>
    <name type="common">Pacific oyster</name>
    <name type="synonym">Crassostrea gigas</name>
    <dbReference type="NCBI Taxonomy" id="29159"/>
    <lineage>
        <taxon>Eukaryota</taxon>
        <taxon>Metazoa</taxon>
        <taxon>Spiralia</taxon>
        <taxon>Lophotrochozoa</taxon>
        <taxon>Mollusca</taxon>
        <taxon>Bivalvia</taxon>
        <taxon>Autobranchia</taxon>
        <taxon>Pteriomorphia</taxon>
        <taxon>Ostreida</taxon>
        <taxon>Ostreoidea</taxon>
        <taxon>Ostreidae</taxon>
        <taxon>Magallana</taxon>
    </lineage>
</organism>
<name>A0A8W8P1Z3_MAGGI</name>
<keyword evidence="2" id="KW-1185">Reference proteome</keyword>
<accession>A0A8W8P1Z3</accession>
<evidence type="ECO:0000313" key="1">
    <source>
        <dbReference type="EnsemblMetazoa" id="G9141.1:cds"/>
    </source>
</evidence>
<sequence length="91" mass="10354">MSGKRKTDYAKVLSVLLDHMARQPSVVVDFEAGLWKSIRETIRNSLTEVGDGLTKTKGRICIVYIIIRWDGLTKFWGWISQNIGNELTWAA</sequence>
<dbReference type="EnsemblMetazoa" id="G9141.1">
    <property type="protein sequence ID" value="G9141.1:cds"/>
    <property type="gene ID" value="G9141"/>
</dbReference>
<reference evidence="1" key="1">
    <citation type="submission" date="2022-08" db="UniProtKB">
        <authorList>
            <consortium name="EnsemblMetazoa"/>
        </authorList>
    </citation>
    <scope>IDENTIFICATION</scope>
    <source>
        <strain evidence="1">05x7-T-G4-1.051#20</strain>
    </source>
</reference>
<protein>
    <submittedName>
        <fullName evidence="1">Uncharacterized protein</fullName>
    </submittedName>
</protein>
<evidence type="ECO:0000313" key="2">
    <source>
        <dbReference type="Proteomes" id="UP000005408"/>
    </source>
</evidence>